<dbReference type="PANTHER" id="PTHR22916:SF51">
    <property type="entry name" value="GLYCOSYLTRANSFERASE EPSH-RELATED"/>
    <property type="match status" value="1"/>
</dbReference>
<dbReference type="AlphaFoldDB" id="A0A380RWI7"/>
<reference evidence="4 5" key="1">
    <citation type="submission" date="2017-08" db="EMBL/GenBank/DDBJ databases">
        <authorList>
            <person name="de Groot N.N."/>
        </authorList>
    </citation>
    <scope>NUCLEOTIDE SEQUENCE [LARGE SCALE GENOMIC DNA]</scope>
    <source>
        <strain evidence="4 5">HM2</strain>
    </source>
</reference>
<accession>A0A380RWI7</accession>
<gene>
    <name evidence="4" type="ORF">SAMN05661053_0471</name>
</gene>
<dbReference type="GO" id="GO:0016758">
    <property type="term" value="F:hexosyltransferase activity"/>
    <property type="evidence" value="ECO:0007669"/>
    <property type="project" value="UniProtKB-ARBA"/>
</dbReference>
<dbReference type="SUPFAM" id="SSF53448">
    <property type="entry name" value="Nucleotide-diphospho-sugar transferases"/>
    <property type="match status" value="1"/>
</dbReference>
<sequence length="336" mass="39532">MISIIVPVYNTENFVCECIKSLLSQTYTDIEIIIVDDGSSDKSLNICREFEKKDSRIKVYHKENSGVSDTRNYGIKLANGDYISFCDSDDIVDPKLYQMLWDTMNKFQVDRVVSGYAYLFDDGHTLYNKPRVADGRYEASFILKKMIDDGSLSGFLFSGVNNSLFKTKIIKENNIEFDSKIRYNEDSLFSLKYMLASNAIYSLQSKSTYFYRQHNSSATKTRLVGDRYEKLRSSLRNLHLENLDIDFDIQMKRRIVTEALWQILDVSKKENRTEAIRDIRKIIIKKDLRNCLNEIKFKELNIYKKYYYILIKLKMTWLLYISTSKLFPILTKYLSR</sequence>
<evidence type="ECO:0000313" key="4">
    <source>
        <dbReference type="EMBL" id="SUQ19242.1"/>
    </source>
</evidence>
<dbReference type="CDD" id="cd00761">
    <property type="entry name" value="Glyco_tranf_GTA_type"/>
    <property type="match status" value="1"/>
</dbReference>
<evidence type="ECO:0000313" key="5">
    <source>
        <dbReference type="Proteomes" id="UP000255423"/>
    </source>
</evidence>
<dbReference type="PANTHER" id="PTHR22916">
    <property type="entry name" value="GLYCOSYLTRANSFERASE"/>
    <property type="match status" value="1"/>
</dbReference>
<evidence type="ECO:0000259" key="3">
    <source>
        <dbReference type="Pfam" id="PF00535"/>
    </source>
</evidence>
<dbReference type="Pfam" id="PF00535">
    <property type="entry name" value="Glycos_transf_2"/>
    <property type="match status" value="1"/>
</dbReference>
<dbReference type="EMBL" id="UHJL01000001">
    <property type="protein sequence ID" value="SUQ19242.1"/>
    <property type="molecule type" value="Genomic_DNA"/>
</dbReference>
<keyword evidence="2 4" id="KW-0808">Transferase</keyword>
<keyword evidence="1" id="KW-0328">Glycosyltransferase</keyword>
<protein>
    <submittedName>
        <fullName evidence="4">Glycosyl transferase family 2</fullName>
    </submittedName>
</protein>
<organism evidence="4 5">
    <name type="scientific">Fibrobacter succinogenes</name>
    <name type="common">Bacteroides succinogenes</name>
    <dbReference type="NCBI Taxonomy" id="833"/>
    <lineage>
        <taxon>Bacteria</taxon>
        <taxon>Pseudomonadati</taxon>
        <taxon>Fibrobacterota</taxon>
        <taxon>Fibrobacteria</taxon>
        <taxon>Fibrobacterales</taxon>
        <taxon>Fibrobacteraceae</taxon>
        <taxon>Fibrobacter</taxon>
    </lineage>
</organism>
<dbReference type="InterPro" id="IPR029044">
    <property type="entry name" value="Nucleotide-diphossugar_trans"/>
</dbReference>
<proteinExistence type="predicted"/>
<dbReference type="RefSeq" id="WP_109571947.1">
    <property type="nucleotide sequence ID" value="NZ_UHJL01000001.1"/>
</dbReference>
<evidence type="ECO:0000256" key="1">
    <source>
        <dbReference type="ARBA" id="ARBA00022676"/>
    </source>
</evidence>
<dbReference type="Proteomes" id="UP000255423">
    <property type="component" value="Unassembled WGS sequence"/>
</dbReference>
<dbReference type="InterPro" id="IPR001173">
    <property type="entry name" value="Glyco_trans_2-like"/>
</dbReference>
<dbReference type="Gene3D" id="3.90.550.10">
    <property type="entry name" value="Spore Coat Polysaccharide Biosynthesis Protein SpsA, Chain A"/>
    <property type="match status" value="1"/>
</dbReference>
<feature type="domain" description="Glycosyltransferase 2-like" evidence="3">
    <location>
        <begin position="3"/>
        <end position="138"/>
    </location>
</feature>
<evidence type="ECO:0000256" key="2">
    <source>
        <dbReference type="ARBA" id="ARBA00022679"/>
    </source>
</evidence>
<name>A0A380RWI7_FIBSU</name>